<evidence type="ECO:0000256" key="1">
    <source>
        <dbReference type="PROSITE-ProRule" id="PRU00339"/>
    </source>
</evidence>
<gene>
    <name evidence="2" type="ORF">OJF2_48800</name>
</gene>
<keyword evidence="3" id="KW-1185">Reference proteome</keyword>
<organism evidence="2 3">
    <name type="scientific">Aquisphaera giovannonii</name>
    <dbReference type="NCBI Taxonomy" id="406548"/>
    <lineage>
        <taxon>Bacteria</taxon>
        <taxon>Pseudomonadati</taxon>
        <taxon>Planctomycetota</taxon>
        <taxon>Planctomycetia</taxon>
        <taxon>Isosphaerales</taxon>
        <taxon>Isosphaeraceae</taxon>
        <taxon>Aquisphaera</taxon>
    </lineage>
</organism>
<dbReference type="Pfam" id="PF13181">
    <property type="entry name" value="TPR_8"/>
    <property type="match status" value="1"/>
</dbReference>
<dbReference type="Gene3D" id="1.25.40.10">
    <property type="entry name" value="Tetratricopeptide repeat domain"/>
    <property type="match status" value="1"/>
</dbReference>
<evidence type="ECO:0000313" key="2">
    <source>
        <dbReference type="EMBL" id="QEH36319.1"/>
    </source>
</evidence>
<dbReference type="RefSeq" id="WP_148596018.1">
    <property type="nucleotide sequence ID" value="NZ_CP042997.1"/>
</dbReference>
<keyword evidence="1" id="KW-0802">TPR repeat</keyword>
<protein>
    <submittedName>
        <fullName evidence="2">Tetratricopeptide repeat protein</fullName>
    </submittedName>
</protein>
<evidence type="ECO:0000313" key="3">
    <source>
        <dbReference type="Proteomes" id="UP000324233"/>
    </source>
</evidence>
<dbReference type="InterPro" id="IPR011990">
    <property type="entry name" value="TPR-like_helical_dom_sf"/>
</dbReference>
<dbReference type="KEGG" id="agv:OJF2_48800"/>
<feature type="repeat" description="TPR" evidence="1">
    <location>
        <begin position="122"/>
        <end position="155"/>
    </location>
</feature>
<dbReference type="InterPro" id="IPR019734">
    <property type="entry name" value="TPR_rpt"/>
</dbReference>
<dbReference type="EMBL" id="CP042997">
    <property type="protein sequence ID" value="QEH36319.1"/>
    <property type="molecule type" value="Genomic_DNA"/>
</dbReference>
<dbReference type="OrthoDB" id="9778494at2"/>
<sequence length="296" mass="32137">MNLQSGQWPTRGMVMVPAQERVAHGDRLREAGRMDDARAAYGEAIDAMAPPLGRALAGLAQTFIRQGQIGEARAPLERAVAVEPANPERWEWLGRVCEWAEDYAAAIHCWHRVIALGDGGRALPYIGLGWALQQTGRMDEAEAAFRTAASREPESTEPLVSLGLLEMERARPGPAEAAFRAAVALRADCAMAQYWLANLLGGRLPDADLDALQALADDPGTGEEPRTRLLFAMGHVLDARGRHALAAPRFRAANALQLAALRRSRPFDPAGHERFVGDLARVYDRAFFDRMAGAGG</sequence>
<dbReference type="PANTHER" id="PTHR12558">
    <property type="entry name" value="CELL DIVISION CYCLE 16,23,27"/>
    <property type="match status" value="1"/>
</dbReference>
<dbReference type="Proteomes" id="UP000324233">
    <property type="component" value="Chromosome"/>
</dbReference>
<dbReference type="SMART" id="SM00028">
    <property type="entry name" value="TPR"/>
    <property type="match status" value="4"/>
</dbReference>
<reference evidence="2 3" key="1">
    <citation type="submission" date="2019-08" db="EMBL/GenBank/DDBJ databases">
        <title>Deep-cultivation of Planctomycetes and their phenomic and genomic characterization uncovers novel biology.</title>
        <authorList>
            <person name="Wiegand S."/>
            <person name="Jogler M."/>
            <person name="Boedeker C."/>
            <person name="Pinto D."/>
            <person name="Vollmers J."/>
            <person name="Rivas-Marin E."/>
            <person name="Kohn T."/>
            <person name="Peeters S.H."/>
            <person name="Heuer A."/>
            <person name="Rast P."/>
            <person name="Oberbeckmann S."/>
            <person name="Bunk B."/>
            <person name="Jeske O."/>
            <person name="Meyerdierks A."/>
            <person name="Storesund J.E."/>
            <person name="Kallscheuer N."/>
            <person name="Luecker S."/>
            <person name="Lage O.M."/>
            <person name="Pohl T."/>
            <person name="Merkel B.J."/>
            <person name="Hornburger P."/>
            <person name="Mueller R.-W."/>
            <person name="Bruemmer F."/>
            <person name="Labrenz M."/>
            <person name="Spormann A.M."/>
            <person name="Op den Camp H."/>
            <person name="Overmann J."/>
            <person name="Amann R."/>
            <person name="Jetten M.S.M."/>
            <person name="Mascher T."/>
            <person name="Medema M.H."/>
            <person name="Devos D.P."/>
            <person name="Kaster A.-K."/>
            <person name="Ovreas L."/>
            <person name="Rohde M."/>
            <person name="Galperin M.Y."/>
            <person name="Jogler C."/>
        </authorList>
    </citation>
    <scope>NUCLEOTIDE SEQUENCE [LARGE SCALE GENOMIC DNA]</scope>
    <source>
        <strain evidence="2 3">OJF2</strain>
    </source>
</reference>
<dbReference type="PROSITE" id="PS50005">
    <property type="entry name" value="TPR"/>
    <property type="match status" value="2"/>
</dbReference>
<proteinExistence type="predicted"/>
<name>A0A5B9W852_9BACT</name>
<accession>A0A5B9W852</accession>
<dbReference type="Pfam" id="PF14559">
    <property type="entry name" value="TPR_19"/>
    <property type="match status" value="1"/>
</dbReference>
<dbReference type="SUPFAM" id="SSF48452">
    <property type="entry name" value="TPR-like"/>
    <property type="match status" value="1"/>
</dbReference>
<dbReference type="PANTHER" id="PTHR12558:SF13">
    <property type="entry name" value="CELL DIVISION CYCLE PROTEIN 27 HOMOLOG"/>
    <property type="match status" value="1"/>
</dbReference>
<feature type="repeat" description="TPR" evidence="1">
    <location>
        <begin position="53"/>
        <end position="86"/>
    </location>
</feature>
<dbReference type="AlphaFoldDB" id="A0A5B9W852"/>